<feature type="compositionally biased region" description="Basic and acidic residues" evidence="12">
    <location>
        <begin position="202"/>
        <end position="234"/>
    </location>
</feature>
<keyword evidence="4" id="KW-0007">Acetylation</keyword>
<proteinExistence type="predicted"/>
<dbReference type="InterPro" id="IPR000504">
    <property type="entry name" value="RRM_dom"/>
</dbReference>
<keyword evidence="3" id="KW-0597">Phosphoprotein</keyword>
<feature type="region of interest" description="Disordered" evidence="12">
    <location>
        <begin position="505"/>
        <end position="623"/>
    </location>
</feature>
<comment type="subcellular location">
    <subcellularLocation>
        <location evidence="1">Nucleus</location>
    </subcellularLocation>
</comment>
<dbReference type="Proteomes" id="UP000472265">
    <property type="component" value="Chromosome 6"/>
</dbReference>
<evidence type="ECO:0000256" key="10">
    <source>
        <dbReference type="ARBA" id="ARBA00067178"/>
    </source>
</evidence>
<evidence type="ECO:0000256" key="8">
    <source>
        <dbReference type="ARBA" id="ARBA00057771"/>
    </source>
</evidence>
<feature type="compositionally biased region" description="Pro residues" evidence="12">
    <location>
        <begin position="601"/>
        <end position="617"/>
    </location>
</feature>
<dbReference type="GeneTree" id="ENSGT00530000064134"/>
<evidence type="ECO:0000256" key="12">
    <source>
        <dbReference type="SAM" id="MobiDB-lite"/>
    </source>
</evidence>
<dbReference type="PANTHER" id="PTHR23295">
    <property type="entry name" value="NUCLEAR RECEPTOR COACTIVATOR 5-RELATED"/>
    <property type="match status" value="1"/>
</dbReference>
<feature type="compositionally biased region" description="Basic and acidic residues" evidence="12">
    <location>
        <begin position="137"/>
        <end position="194"/>
    </location>
</feature>
<dbReference type="CDD" id="cd12341">
    <property type="entry name" value="RRM_hnRNPC_like"/>
    <property type="match status" value="1"/>
</dbReference>
<dbReference type="SUPFAM" id="SSF52954">
    <property type="entry name" value="Class II aaRS ABD-related"/>
    <property type="match status" value="1"/>
</dbReference>
<evidence type="ECO:0000313" key="15">
    <source>
        <dbReference type="Proteomes" id="UP000472265"/>
    </source>
</evidence>
<sequence>MSHRRSRSSSPGRYSRSCSSSDPRDLERRIFVGNLPTSDMEKKDLEEIFSPYGKIVGVSMFRGFGFVQFERIEEAEAAKAAQKGRIYKGYKIDVNMAVERRQAKPQSQQSPPRRAPYSSYGDSKEPRPRSRSPVYGRDSREPRDSRRDPGRESRPGGHSRDPDYRYRSSESRDKDLRSDPRDPAYSRDDYDRYYRSGSGADDYYRRKDAPYRDPYRDPWNGRREPEDDRARPEERRRNELYRQYYEELQRRYDTDRPVDCSVIVVNKAQKEYAETVGRKVRDLGMVVDLIFLNTEVSLTQALEDVGRARTPFAIIITQQHQVHRSCTVNILFGTPQEHRNMPMQDAMMLVAHNYDAYKVENREKEREEIARKAAKMADDVLLREPDRESHPISVLTAITLLSENRFVTPEELDGLTAYLKDKRARLLQSAADPLAAPVHVPAAAAVHHDIPPSTAGLPPQSHPAHTAPQSSHLSLSAGSSAPANPNHQQELQAKILSLFNSGSGGSVGAGGPATSQQSAYGSLGPPPSQNPPRQAMPGLPPSGSQGYGTPPGRMPVAAGGPRPPSSAGINFDNPSVQKALDTLIQSGPSLNHLTGAGAPQQQPPRQAPGMGPVPPMSMYPRHY</sequence>
<evidence type="ECO:0000256" key="7">
    <source>
        <dbReference type="ARBA" id="ARBA00023242"/>
    </source>
</evidence>
<keyword evidence="5" id="KW-0805">Transcription regulation</keyword>
<comment type="subunit">
    <text evidence="9">Binds HTATIP2/TIP30. Interacts with YLPM1. Forms a complex with ILF2, ILF3, YLPM1, KHDRBS1, RBMX and PPP1CA.</text>
</comment>
<dbReference type="SUPFAM" id="SSF54928">
    <property type="entry name" value="RNA-binding domain, RBD"/>
    <property type="match status" value="1"/>
</dbReference>
<protein>
    <recommendedName>
        <fullName evidence="10">Nuclear receptor coactivator 5</fullName>
    </recommendedName>
    <alternativeName>
        <fullName evidence="11">Coactivator independent of AF-2</fullName>
    </alternativeName>
</protein>
<dbReference type="FunFam" id="3.40.50.800:FF:000010">
    <property type="entry name" value="Putative nuclear receptor coactivator 5"/>
    <property type="match status" value="1"/>
</dbReference>
<evidence type="ECO:0000256" key="11">
    <source>
        <dbReference type="ARBA" id="ARBA00077270"/>
    </source>
</evidence>
<comment type="function">
    <text evidence="8">Nuclear receptor coregulator that can have both coactivator and corepressor functions. Interacts with nuclear receptors for steroids (ESR1 and ESR2) independently of the steroid binding domain (AF-2) of the ESR receptors, and with the orphan nuclear receptor NR1D2. Involved in the coactivation of nuclear steroid receptors (ER) as well as the corepression of MYC in response to 17-beta-estradiol (E2).</text>
</comment>
<keyword evidence="2" id="KW-0678">Repressor</keyword>
<dbReference type="AlphaFoldDB" id="A0A671TJJ2"/>
<gene>
    <name evidence="14" type="primary">NCOA5</name>
    <name evidence="14" type="synonym">ncoa5</name>
</gene>
<dbReference type="GO" id="GO:0009966">
    <property type="term" value="P:regulation of signal transduction"/>
    <property type="evidence" value="ECO:0007669"/>
    <property type="project" value="TreeGrafter"/>
</dbReference>
<name>A0A671TJJ2_SPAAU</name>
<feature type="domain" description="RRM" evidence="13">
    <location>
        <begin position="29"/>
        <end position="95"/>
    </location>
</feature>
<evidence type="ECO:0000256" key="9">
    <source>
        <dbReference type="ARBA" id="ARBA00063216"/>
    </source>
</evidence>
<evidence type="ECO:0000256" key="6">
    <source>
        <dbReference type="ARBA" id="ARBA00023163"/>
    </source>
</evidence>
<dbReference type="InterPro" id="IPR052600">
    <property type="entry name" value="Nuc_rcpt_coact/corep"/>
</dbReference>
<feature type="compositionally biased region" description="Low complexity" evidence="12">
    <location>
        <begin position="104"/>
        <end position="120"/>
    </location>
</feature>
<dbReference type="Gene3D" id="3.30.70.330">
    <property type="match status" value="1"/>
</dbReference>
<dbReference type="GO" id="GO:0005654">
    <property type="term" value="C:nucleoplasm"/>
    <property type="evidence" value="ECO:0007669"/>
    <property type="project" value="TreeGrafter"/>
</dbReference>
<dbReference type="SMART" id="SM00360">
    <property type="entry name" value="RRM"/>
    <property type="match status" value="1"/>
</dbReference>
<keyword evidence="7" id="KW-0539">Nucleus</keyword>
<dbReference type="InterPro" id="IPR035979">
    <property type="entry name" value="RBD_domain_sf"/>
</dbReference>
<organism evidence="14 15">
    <name type="scientific">Sparus aurata</name>
    <name type="common">Gilthead sea bream</name>
    <dbReference type="NCBI Taxonomy" id="8175"/>
    <lineage>
        <taxon>Eukaryota</taxon>
        <taxon>Metazoa</taxon>
        <taxon>Chordata</taxon>
        <taxon>Craniata</taxon>
        <taxon>Vertebrata</taxon>
        <taxon>Euteleostomi</taxon>
        <taxon>Actinopterygii</taxon>
        <taxon>Neopterygii</taxon>
        <taxon>Teleostei</taxon>
        <taxon>Neoteleostei</taxon>
        <taxon>Acanthomorphata</taxon>
        <taxon>Eupercaria</taxon>
        <taxon>Spariformes</taxon>
        <taxon>Sparidae</taxon>
        <taxon>Sparus</taxon>
    </lineage>
</organism>
<dbReference type="InterPro" id="IPR036621">
    <property type="entry name" value="Anticodon-bd_dom_sf"/>
</dbReference>
<keyword evidence="15" id="KW-1185">Reference proteome</keyword>
<dbReference type="Gene3D" id="3.40.50.800">
    <property type="entry name" value="Anticodon-binding domain"/>
    <property type="match status" value="1"/>
</dbReference>
<keyword evidence="6" id="KW-0804">Transcription</keyword>
<evidence type="ECO:0000256" key="1">
    <source>
        <dbReference type="ARBA" id="ARBA00004123"/>
    </source>
</evidence>
<feature type="compositionally biased region" description="Polar residues" evidence="12">
    <location>
        <begin position="583"/>
        <end position="592"/>
    </location>
</feature>
<reference evidence="14" key="1">
    <citation type="submission" date="2021-04" db="EMBL/GenBank/DDBJ databases">
        <authorList>
            <consortium name="Wellcome Sanger Institute Data Sharing"/>
        </authorList>
    </citation>
    <scope>NUCLEOTIDE SEQUENCE [LARGE SCALE GENOMIC DNA]</scope>
</reference>
<dbReference type="Pfam" id="PF00076">
    <property type="entry name" value="RRM_1"/>
    <property type="match status" value="1"/>
</dbReference>
<feature type="compositionally biased region" description="Low complexity" evidence="12">
    <location>
        <begin position="470"/>
        <end position="487"/>
    </location>
</feature>
<evidence type="ECO:0000256" key="4">
    <source>
        <dbReference type="ARBA" id="ARBA00022990"/>
    </source>
</evidence>
<accession>A0A671TJJ2</accession>
<dbReference type="Ensembl" id="ENSSAUT00010001072.1">
    <property type="protein sequence ID" value="ENSSAUP00010001022.1"/>
    <property type="gene ID" value="ENSSAUG00010000552.1"/>
</dbReference>
<evidence type="ECO:0000256" key="3">
    <source>
        <dbReference type="ARBA" id="ARBA00022553"/>
    </source>
</evidence>
<evidence type="ECO:0000256" key="5">
    <source>
        <dbReference type="ARBA" id="ARBA00023015"/>
    </source>
</evidence>
<feature type="region of interest" description="Disordered" evidence="12">
    <location>
        <begin position="98"/>
        <end position="234"/>
    </location>
</feature>
<feature type="region of interest" description="Disordered" evidence="12">
    <location>
        <begin position="1"/>
        <end position="30"/>
    </location>
</feature>
<dbReference type="PANTHER" id="PTHR23295:SF3">
    <property type="entry name" value="NUCLEAR RECEPTOR COACTIVATOR 5"/>
    <property type="match status" value="1"/>
</dbReference>
<feature type="region of interest" description="Disordered" evidence="12">
    <location>
        <begin position="449"/>
        <end position="487"/>
    </location>
</feature>
<dbReference type="InterPro" id="IPR012677">
    <property type="entry name" value="Nucleotide-bd_a/b_plait_sf"/>
</dbReference>
<reference evidence="14" key="3">
    <citation type="submission" date="2025-09" db="UniProtKB">
        <authorList>
            <consortium name="Ensembl"/>
        </authorList>
    </citation>
    <scope>IDENTIFICATION</scope>
</reference>
<feature type="compositionally biased region" description="Low complexity" evidence="12">
    <location>
        <begin position="8"/>
        <end position="21"/>
    </location>
</feature>
<evidence type="ECO:0000313" key="14">
    <source>
        <dbReference type="Ensembl" id="ENSSAUP00010001022.1"/>
    </source>
</evidence>
<dbReference type="GO" id="GO:0003723">
    <property type="term" value="F:RNA binding"/>
    <property type="evidence" value="ECO:0007669"/>
    <property type="project" value="InterPro"/>
</dbReference>
<reference evidence="14" key="2">
    <citation type="submission" date="2025-08" db="UniProtKB">
        <authorList>
            <consortium name="Ensembl"/>
        </authorList>
    </citation>
    <scope>IDENTIFICATION</scope>
</reference>
<evidence type="ECO:0000256" key="2">
    <source>
        <dbReference type="ARBA" id="ARBA00022491"/>
    </source>
</evidence>
<evidence type="ECO:0000259" key="13">
    <source>
        <dbReference type="SMART" id="SM00360"/>
    </source>
</evidence>